<comment type="caution">
    <text evidence="2">The sequence shown here is derived from an EMBL/GenBank/DDBJ whole genome shotgun (WGS) entry which is preliminary data.</text>
</comment>
<proteinExistence type="predicted"/>
<feature type="compositionally biased region" description="Polar residues" evidence="1">
    <location>
        <begin position="1"/>
        <end position="14"/>
    </location>
</feature>
<gene>
    <name evidence="2" type="ORF">C442_19781</name>
</gene>
<evidence type="ECO:0000313" key="3">
    <source>
        <dbReference type="Proteomes" id="UP000011623"/>
    </source>
</evidence>
<name>M0K435_9EURY</name>
<reference evidence="2 3" key="1">
    <citation type="journal article" date="2014" name="PLoS Genet.">
        <title>Phylogenetically driven sequencing of extremely halophilic archaea reveals strategies for static and dynamic osmo-response.</title>
        <authorList>
            <person name="Becker E.A."/>
            <person name="Seitzer P.M."/>
            <person name="Tritt A."/>
            <person name="Larsen D."/>
            <person name="Krusor M."/>
            <person name="Yao A.I."/>
            <person name="Wu D."/>
            <person name="Madern D."/>
            <person name="Eisen J.A."/>
            <person name="Darling A.E."/>
            <person name="Facciotti M.T."/>
        </authorList>
    </citation>
    <scope>NUCLEOTIDE SEQUENCE [LARGE SCALE GENOMIC DNA]</scope>
    <source>
        <strain evidence="2 3">JCM 13557</strain>
    </source>
</reference>
<accession>M0K435</accession>
<keyword evidence="3" id="KW-1185">Reference proteome</keyword>
<evidence type="ECO:0000313" key="2">
    <source>
        <dbReference type="EMBL" id="EMA14899.1"/>
    </source>
</evidence>
<sequence>MSTHSASTQAQSFQHRPPADTGECSCPIHADGDPFTAPLGIRFADHVGVEPIDRETAAAVYEAHHSYMGSLPSVNLAHHGLYFQDSLVGAITYRYPLISKKRIRYGVDGQLCPEPVEIDSLPAEIRATARRVLPSADTPVVDSEVVSGDSLVEAARICMGVRMPNLASAALARSQERFLQADDRDTICMGVRMPNLASAALARSQERFLQADDRDTRFLLTWVRSDYDGAMVRALQDKGWTCTGYREPGQASNREDKPIRERYKWRFLCPVDTAREQSTLARWSR</sequence>
<dbReference type="RefSeq" id="WP_008313487.1">
    <property type="nucleotide sequence ID" value="NZ_AOLW01000059.1"/>
</dbReference>
<organism evidence="2 3">
    <name type="scientific">Haloarcula amylolytica JCM 13557</name>
    <dbReference type="NCBI Taxonomy" id="1227452"/>
    <lineage>
        <taxon>Archaea</taxon>
        <taxon>Methanobacteriati</taxon>
        <taxon>Methanobacteriota</taxon>
        <taxon>Stenosarchaea group</taxon>
        <taxon>Halobacteria</taxon>
        <taxon>Halobacteriales</taxon>
        <taxon>Haloarculaceae</taxon>
        <taxon>Haloarcula</taxon>
    </lineage>
</organism>
<dbReference type="AlphaFoldDB" id="M0K435"/>
<dbReference type="Proteomes" id="UP000011623">
    <property type="component" value="Unassembled WGS sequence"/>
</dbReference>
<protein>
    <submittedName>
        <fullName evidence="2">Uncharacterized protein</fullName>
    </submittedName>
</protein>
<dbReference type="EMBL" id="AOLW01000059">
    <property type="protein sequence ID" value="EMA14899.1"/>
    <property type="molecule type" value="Genomic_DNA"/>
</dbReference>
<feature type="region of interest" description="Disordered" evidence="1">
    <location>
        <begin position="1"/>
        <end position="27"/>
    </location>
</feature>
<evidence type="ECO:0000256" key="1">
    <source>
        <dbReference type="SAM" id="MobiDB-lite"/>
    </source>
</evidence>
<dbReference type="PATRIC" id="fig|1227452.3.peg.3921"/>